<accession>A0A5J6TEN8</accession>
<protein>
    <submittedName>
        <fullName evidence="1">Helix-turn-helix DNA binding domain protein</fullName>
    </submittedName>
</protein>
<organism evidence="1 2">
    <name type="scientific">Mycobacterium phage MalagasyRose</name>
    <dbReference type="NCBI Taxonomy" id="2599870"/>
    <lineage>
        <taxon>Viruses</taxon>
        <taxon>Duplodnaviria</taxon>
        <taxon>Heunggongvirae</taxon>
        <taxon>Uroviricota</taxon>
        <taxon>Caudoviricetes</taxon>
        <taxon>Malagasyrosevirus</taxon>
        <taxon>Malagasyrosevirus malagasyrose</taxon>
    </lineage>
</organism>
<dbReference type="RefSeq" id="YP_010754910.1">
    <property type="nucleotide sequence ID" value="NC_073465.1"/>
</dbReference>
<gene>
    <name evidence="1" type="primary">38</name>
    <name evidence="1" type="ORF">PBI_MALAGASYROSE_38</name>
</gene>
<dbReference type="GeneID" id="80019513"/>
<evidence type="ECO:0000313" key="1">
    <source>
        <dbReference type="EMBL" id="QFG08888.1"/>
    </source>
</evidence>
<keyword evidence="2" id="KW-1185">Reference proteome</keyword>
<reference evidence="1 2" key="1">
    <citation type="submission" date="2019-07" db="EMBL/GenBank/DDBJ databases">
        <authorList>
            <person name="Garlena R.A."/>
            <person name="Russell D.A."/>
            <person name="Pope W.H."/>
            <person name="Jacobs-Sera D."/>
            <person name="Hatfull G.F."/>
        </authorList>
    </citation>
    <scope>NUCLEOTIDE SEQUENCE [LARGE SCALE GENOMIC DNA]</scope>
</reference>
<dbReference type="Proteomes" id="UP000326279">
    <property type="component" value="Segment"/>
</dbReference>
<proteinExistence type="predicted"/>
<dbReference type="KEGG" id="vg:80019513"/>
<evidence type="ECO:0000313" key="2">
    <source>
        <dbReference type="Proteomes" id="UP000326279"/>
    </source>
</evidence>
<sequence length="157" mass="16944">MTAVLDERTNDMPRGLPVRIDGKTRTIPHDQIARYEALSAQVAELYAGDEHAHERDAALRAAALYLVDPPTPVSVPLPRTNGKLTADDEARHAAILQRLAPVGDELQAGREAEQAARAAARAVAVLSEADGASELGASRALGVDRLQVRKWRGKQDR</sequence>
<name>A0A5J6TEN8_9CAUD</name>
<dbReference type="EMBL" id="MN234170">
    <property type="protein sequence ID" value="QFG08888.1"/>
    <property type="molecule type" value="Genomic_DNA"/>
</dbReference>